<evidence type="ECO:0000313" key="5">
    <source>
        <dbReference type="Proteomes" id="UP001596472"/>
    </source>
</evidence>
<dbReference type="PROSITE" id="PS50002">
    <property type="entry name" value="SH3"/>
    <property type="match status" value="1"/>
</dbReference>
<gene>
    <name evidence="4" type="ORF">ACFQY0_18150</name>
</gene>
<dbReference type="Pfam" id="PF07653">
    <property type="entry name" value="SH3_2"/>
    <property type="match status" value="1"/>
</dbReference>
<sequence>MPKFTANADYEEKDSNPMNLSAGSEVTVGPVDRAWPGWVWAEDSRGRHGYVPEKILEPTGEGRFASMEDFDPSVLTVKRGDTLESLEQIDGWHWCRNESGVEGWVAGYLLRPSE</sequence>
<evidence type="ECO:0000313" key="4">
    <source>
        <dbReference type="EMBL" id="MFC7339121.1"/>
    </source>
</evidence>
<dbReference type="InterPro" id="IPR036028">
    <property type="entry name" value="SH3-like_dom_sf"/>
</dbReference>
<feature type="region of interest" description="Disordered" evidence="2">
    <location>
        <begin position="1"/>
        <end position="24"/>
    </location>
</feature>
<protein>
    <submittedName>
        <fullName evidence="4">SH3 domain-containing protein</fullName>
    </submittedName>
</protein>
<dbReference type="CDD" id="cd00174">
    <property type="entry name" value="SH3"/>
    <property type="match status" value="1"/>
</dbReference>
<comment type="caution">
    <text evidence="4">The sequence shown here is derived from an EMBL/GenBank/DDBJ whole genome shotgun (WGS) entry which is preliminary data.</text>
</comment>
<organism evidence="4 5">
    <name type="scientific">Haloferula chungangensis</name>
    <dbReference type="NCBI Taxonomy" id="1048331"/>
    <lineage>
        <taxon>Bacteria</taxon>
        <taxon>Pseudomonadati</taxon>
        <taxon>Verrucomicrobiota</taxon>
        <taxon>Verrucomicrobiia</taxon>
        <taxon>Verrucomicrobiales</taxon>
        <taxon>Verrucomicrobiaceae</taxon>
        <taxon>Haloferula</taxon>
    </lineage>
</organism>
<dbReference type="InterPro" id="IPR001452">
    <property type="entry name" value="SH3_domain"/>
</dbReference>
<dbReference type="Gene3D" id="2.30.30.40">
    <property type="entry name" value="SH3 Domains"/>
    <property type="match status" value="2"/>
</dbReference>
<evidence type="ECO:0000256" key="2">
    <source>
        <dbReference type="SAM" id="MobiDB-lite"/>
    </source>
</evidence>
<accession>A0ABW2L9K2</accession>
<dbReference type="EMBL" id="JBHTBS010000012">
    <property type="protein sequence ID" value="MFC7339121.1"/>
    <property type="molecule type" value="Genomic_DNA"/>
</dbReference>
<evidence type="ECO:0000259" key="3">
    <source>
        <dbReference type="PROSITE" id="PS50002"/>
    </source>
</evidence>
<keyword evidence="1" id="KW-0728">SH3 domain</keyword>
<dbReference type="RefSeq" id="WP_379715314.1">
    <property type="nucleotide sequence ID" value="NZ_JBHTBS010000012.1"/>
</dbReference>
<feature type="domain" description="SH3" evidence="3">
    <location>
        <begin position="1"/>
        <end position="61"/>
    </location>
</feature>
<dbReference type="SUPFAM" id="SSF50044">
    <property type="entry name" value="SH3-domain"/>
    <property type="match status" value="2"/>
</dbReference>
<dbReference type="Proteomes" id="UP001596472">
    <property type="component" value="Unassembled WGS sequence"/>
</dbReference>
<proteinExistence type="predicted"/>
<dbReference type="SMART" id="SM00326">
    <property type="entry name" value="SH3"/>
    <property type="match status" value="2"/>
</dbReference>
<evidence type="ECO:0000256" key="1">
    <source>
        <dbReference type="ARBA" id="ARBA00022443"/>
    </source>
</evidence>
<reference evidence="5" key="1">
    <citation type="journal article" date="2019" name="Int. J. Syst. Evol. Microbiol.">
        <title>The Global Catalogue of Microorganisms (GCM) 10K type strain sequencing project: providing services to taxonomists for standard genome sequencing and annotation.</title>
        <authorList>
            <consortium name="The Broad Institute Genomics Platform"/>
            <consortium name="The Broad Institute Genome Sequencing Center for Infectious Disease"/>
            <person name="Wu L."/>
            <person name="Ma J."/>
        </authorList>
    </citation>
    <scope>NUCLEOTIDE SEQUENCE [LARGE SCALE GENOMIC DNA]</scope>
    <source>
        <strain evidence="5">CGMCC 4.1467</strain>
    </source>
</reference>
<name>A0ABW2L9K2_9BACT</name>
<keyword evidence="5" id="KW-1185">Reference proteome</keyword>